<gene>
    <name evidence="3" type="ORF">DFH08DRAFT_784815</name>
</gene>
<protein>
    <recommendedName>
        <fullName evidence="2">DnaJ homologue subfamily C member 28 conserved domain-containing protein</fullName>
    </recommendedName>
</protein>
<feature type="region of interest" description="Disordered" evidence="1">
    <location>
        <begin position="89"/>
        <end position="134"/>
    </location>
</feature>
<feature type="region of interest" description="Disordered" evidence="1">
    <location>
        <begin position="163"/>
        <end position="185"/>
    </location>
</feature>
<evidence type="ECO:0000313" key="4">
    <source>
        <dbReference type="Proteomes" id="UP001218218"/>
    </source>
</evidence>
<dbReference type="PANTHER" id="PTHR39394:SF1">
    <property type="entry name" value="DNAJ HOMOLOGUE SUBFAMILY C MEMBER 28 CONSERVED DOMAIN-CONTAINING PROTEIN"/>
    <property type="match status" value="1"/>
</dbReference>
<name>A0AAD6ZR22_9AGAR</name>
<feature type="region of interest" description="Disordered" evidence="1">
    <location>
        <begin position="41"/>
        <end position="62"/>
    </location>
</feature>
<feature type="domain" description="DnaJ homologue subfamily C member 28 conserved" evidence="2">
    <location>
        <begin position="231"/>
        <end position="301"/>
    </location>
</feature>
<dbReference type="Pfam" id="PF09350">
    <property type="entry name" value="DJC28_CD"/>
    <property type="match status" value="1"/>
</dbReference>
<dbReference type="EMBL" id="JARIHO010000032">
    <property type="protein sequence ID" value="KAJ7334740.1"/>
    <property type="molecule type" value="Genomic_DNA"/>
</dbReference>
<dbReference type="InterPro" id="IPR018961">
    <property type="entry name" value="DnaJ_homolog_subfam-C_membr-28"/>
</dbReference>
<evidence type="ECO:0000259" key="2">
    <source>
        <dbReference type="Pfam" id="PF09350"/>
    </source>
</evidence>
<dbReference type="Proteomes" id="UP001218218">
    <property type="component" value="Unassembled WGS sequence"/>
</dbReference>
<comment type="caution">
    <text evidence="3">The sequence shown here is derived from an EMBL/GenBank/DDBJ whole genome shotgun (WGS) entry which is preliminary data.</text>
</comment>
<evidence type="ECO:0000256" key="1">
    <source>
        <dbReference type="SAM" id="MobiDB-lite"/>
    </source>
</evidence>
<organism evidence="3 4">
    <name type="scientific">Mycena albidolilacea</name>
    <dbReference type="NCBI Taxonomy" id="1033008"/>
    <lineage>
        <taxon>Eukaryota</taxon>
        <taxon>Fungi</taxon>
        <taxon>Dikarya</taxon>
        <taxon>Basidiomycota</taxon>
        <taxon>Agaricomycotina</taxon>
        <taxon>Agaricomycetes</taxon>
        <taxon>Agaricomycetidae</taxon>
        <taxon>Agaricales</taxon>
        <taxon>Marasmiineae</taxon>
        <taxon>Mycenaceae</taxon>
        <taxon>Mycena</taxon>
    </lineage>
</organism>
<dbReference type="PANTHER" id="PTHR39394">
    <property type="entry name" value="YALI0E31793P"/>
    <property type="match status" value="1"/>
</dbReference>
<sequence>MLHRLTLQCRSFKTTFSTCAVLLRPRNGALTGSAKLFADAAKEEAESEATGPQRVPTKPDDLNWTGDERLEDTVLRMLVDKYKPLRTGTIQTAEQKLRKSPARVQEYHPDPSPTPSPSPVNGPSPGSSWADVPLLAGSADHRPWHTEFKVPEHAKSSIKFGHFPLPSHTARATHTGDLEQSRKTEKEFNKTLGRIIGARESTLDYRLGLGPHAKRTGPRVNPVNMKGWTSLIEDRIEQARRAGFFASVKGRGKPITRAPEESNPFIGREEFLMNRIVRRNGAAPPWVQLQAELDAALATFRALLHAGWTRHAVRAITLHGVRAGEDDAALRGFRDPAWARREAAYHATALAEVNERVRQYNALAPYAVRRPLYVLEAELAGTYDRAGEDVARAVAERAAKENLRAAVDGHPDRRPAGRYDWSWLRRVGEVLLAVGRRLARPVRLGTR</sequence>
<keyword evidence="4" id="KW-1185">Reference proteome</keyword>
<proteinExistence type="predicted"/>
<dbReference type="AlphaFoldDB" id="A0AAD6ZR22"/>
<feature type="compositionally biased region" description="Basic and acidic residues" evidence="1">
    <location>
        <begin position="174"/>
        <end position="185"/>
    </location>
</feature>
<reference evidence="3" key="1">
    <citation type="submission" date="2023-03" db="EMBL/GenBank/DDBJ databases">
        <title>Massive genome expansion in bonnet fungi (Mycena s.s.) driven by repeated elements and novel gene families across ecological guilds.</title>
        <authorList>
            <consortium name="Lawrence Berkeley National Laboratory"/>
            <person name="Harder C.B."/>
            <person name="Miyauchi S."/>
            <person name="Viragh M."/>
            <person name="Kuo A."/>
            <person name="Thoen E."/>
            <person name="Andreopoulos B."/>
            <person name="Lu D."/>
            <person name="Skrede I."/>
            <person name="Drula E."/>
            <person name="Henrissat B."/>
            <person name="Morin E."/>
            <person name="Kohler A."/>
            <person name="Barry K."/>
            <person name="LaButti K."/>
            <person name="Morin E."/>
            <person name="Salamov A."/>
            <person name="Lipzen A."/>
            <person name="Mereny Z."/>
            <person name="Hegedus B."/>
            <person name="Baldrian P."/>
            <person name="Stursova M."/>
            <person name="Weitz H."/>
            <person name="Taylor A."/>
            <person name="Grigoriev I.V."/>
            <person name="Nagy L.G."/>
            <person name="Martin F."/>
            <person name="Kauserud H."/>
        </authorList>
    </citation>
    <scope>NUCLEOTIDE SEQUENCE</scope>
    <source>
        <strain evidence="3">CBHHK002</strain>
    </source>
</reference>
<accession>A0AAD6ZR22</accession>
<feature type="compositionally biased region" description="Pro residues" evidence="1">
    <location>
        <begin position="110"/>
        <end position="122"/>
    </location>
</feature>
<evidence type="ECO:0000313" key="3">
    <source>
        <dbReference type="EMBL" id="KAJ7334740.1"/>
    </source>
</evidence>